<reference evidence="1" key="1">
    <citation type="journal article" date="2020" name="bioRxiv">
        <title>Comparative genomics of Chlamydomonas.</title>
        <authorList>
            <person name="Craig R.J."/>
            <person name="Hasan A.R."/>
            <person name="Ness R.W."/>
            <person name="Keightley P.D."/>
        </authorList>
    </citation>
    <scope>NUCLEOTIDE SEQUENCE</scope>
    <source>
        <strain evidence="1">SAG 7.73</strain>
    </source>
</reference>
<keyword evidence="2" id="KW-1185">Reference proteome</keyword>
<dbReference type="OrthoDB" id="539541at2759"/>
<name>A0A835W912_CHLIN</name>
<dbReference type="EMBL" id="JAEHOC010000004">
    <property type="protein sequence ID" value="KAG2442304.1"/>
    <property type="molecule type" value="Genomic_DNA"/>
</dbReference>
<dbReference type="Gene3D" id="3.30.1440.10">
    <property type="match status" value="1"/>
</dbReference>
<proteinExistence type="predicted"/>
<evidence type="ECO:0000313" key="2">
    <source>
        <dbReference type="Proteomes" id="UP000650467"/>
    </source>
</evidence>
<dbReference type="InterPro" id="IPR022803">
    <property type="entry name" value="Ribosomal_uL5_dom_sf"/>
</dbReference>
<evidence type="ECO:0000313" key="1">
    <source>
        <dbReference type="EMBL" id="KAG2442304.1"/>
    </source>
</evidence>
<comment type="caution">
    <text evidence="1">The sequence shown here is derived from an EMBL/GenBank/DDBJ whole genome shotgun (WGS) entry which is preliminary data.</text>
</comment>
<organism evidence="1 2">
    <name type="scientific">Chlamydomonas incerta</name>
    <dbReference type="NCBI Taxonomy" id="51695"/>
    <lineage>
        <taxon>Eukaryota</taxon>
        <taxon>Viridiplantae</taxon>
        <taxon>Chlorophyta</taxon>
        <taxon>core chlorophytes</taxon>
        <taxon>Chlorophyceae</taxon>
        <taxon>CS clade</taxon>
        <taxon>Chlamydomonadales</taxon>
        <taxon>Chlamydomonadaceae</taxon>
        <taxon>Chlamydomonas</taxon>
    </lineage>
</organism>
<protein>
    <submittedName>
        <fullName evidence="1">Uncharacterized protein</fullName>
    </submittedName>
</protein>
<sequence>MLKLQPRSWDALPRLTAIEVSIRAIETKLQRDVVEKSDLLLYALALEVLAGKSAGFTAPANKALGTRATGVAVRLDAVTEPEAAYLFMEKLVHVLLPNQVGFEGVAPPTLVPPPRRSRAAEVAQARKAVLDHRKAPMKEHSTEFNVGNLLTYPDFEQNFSLFEPLRGMRVRLVMEGASAADCAALLGGLSLPLLSGAAAEAALAAIAAEAARRVRG</sequence>
<accession>A0A835W912</accession>
<dbReference type="Proteomes" id="UP000650467">
    <property type="component" value="Unassembled WGS sequence"/>
</dbReference>
<dbReference type="AlphaFoldDB" id="A0A835W912"/>
<gene>
    <name evidence="1" type="ORF">HXX76_002390</name>
</gene>